<keyword evidence="9" id="KW-1185">Reference proteome</keyword>
<dbReference type="EMBL" id="JAFITA010000004">
    <property type="protein sequence ID" value="MBN4077375.1"/>
    <property type="molecule type" value="Genomic_DNA"/>
</dbReference>
<dbReference type="PROSITE" id="PS01244">
    <property type="entry name" value="ACONITASE_2"/>
    <property type="match status" value="1"/>
</dbReference>
<name>A0ABS3AWE8_9FIRM</name>
<dbReference type="InterPro" id="IPR018136">
    <property type="entry name" value="Aconitase_4Fe-4S_BS"/>
</dbReference>
<dbReference type="InterPro" id="IPR050067">
    <property type="entry name" value="IPM_dehydratase_rel_enz"/>
</dbReference>
<accession>A0ABS3AWE8</accession>
<dbReference type="InterPro" id="IPR015931">
    <property type="entry name" value="Acnase/IPM_dHydase_lsu_aba_1/3"/>
</dbReference>
<comment type="similarity">
    <text evidence="2">Belongs to the aconitase/IPM isomerase family.</text>
</comment>
<dbReference type="Pfam" id="PF00330">
    <property type="entry name" value="Aconitase"/>
    <property type="match status" value="2"/>
</dbReference>
<evidence type="ECO:0000256" key="5">
    <source>
        <dbReference type="ARBA" id="ARBA00023014"/>
    </source>
</evidence>
<evidence type="ECO:0000256" key="1">
    <source>
        <dbReference type="ARBA" id="ARBA00001966"/>
    </source>
</evidence>
<evidence type="ECO:0000256" key="2">
    <source>
        <dbReference type="ARBA" id="ARBA00007185"/>
    </source>
</evidence>
<dbReference type="PANTHER" id="PTHR43822">
    <property type="entry name" value="HOMOACONITASE, MITOCHONDRIAL-RELATED"/>
    <property type="match status" value="1"/>
</dbReference>
<keyword evidence="5" id="KW-0411">Iron-sulfur</keyword>
<evidence type="ECO:0000256" key="4">
    <source>
        <dbReference type="ARBA" id="ARBA00023004"/>
    </source>
</evidence>
<reference evidence="8" key="1">
    <citation type="submission" date="2021-02" db="EMBL/GenBank/DDBJ databases">
        <title>Activity-based single-cell genomes from oceanic crustal fluid captures similar information to metagenomic and metatranscriptomic surveys with orders of magnitude less sampling.</title>
        <authorList>
            <person name="D'Angelo T.S."/>
            <person name="Orcutt B.N."/>
        </authorList>
    </citation>
    <scope>NUCLEOTIDE SEQUENCE [LARGE SCALE GENOMIC DNA]</scope>
    <source>
        <strain evidence="8">AH-315-E05</strain>
    </source>
</reference>
<dbReference type="Proteomes" id="UP000765003">
    <property type="component" value="Unassembled WGS sequence"/>
</dbReference>
<dbReference type="InterPro" id="IPR001030">
    <property type="entry name" value="Acoase/IPM_deHydtase_lsu_aba"/>
</dbReference>
<keyword evidence="3" id="KW-0479">Metal-binding</keyword>
<dbReference type="Gene3D" id="3.30.499.10">
    <property type="entry name" value="Aconitase, domain 3"/>
    <property type="match status" value="2"/>
</dbReference>
<feature type="domain" description="Aconitase/3-isopropylmalate dehydratase large subunit alpha/beta/alpha" evidence="7">
    <location>
        <begin position="19"/>
        <end position="256"/>
    </location>
</feature>
<keyword evidence="4" id="KW-0408">Iron</keyword>
<protein>
    <recommendedName>
        <fullName evidence="7">Aconitase/3-isopropylmalate dehydratase large subunit alpha/beta/alpha domain-containing protein</fullName>
    </recommendedName>
</protein>
<proteinExistence type="inferred from homology"/>
<feature type="domain" description="Aconitase/3-isopropylmalate dehydratase large subunit alpha/beta/alpha" evidence="7">
    <location>
        <begin position="258"/>
        <end position="386"/>
    </location>
</feature>
<evidence type="ECO:0000313" key="9">
    <source>
        <dbReference type="Proteomes" id="UP000765003"/>
    </source>
</evidence>
<evidence type="ECO:0000313" key="8">
    <source>
        <dbReference type="EMBL" id="MBN4077375.1"/>
    </source>
</evidence>
<feature type="non-terminal residue" evidence="8">
    <location>
        <position position="1"/>
    </location>
</feature>
<dbReference type="InterPro" id="IPR036008">
    <property type="entry name" value="Aconitase_4Fe-4S_dom"/>
</dbReference>
<organism evidence="8 9">
    <name type="scientific">Sulfobacillus acidophilus</name>
    <dbReference type="NCBI Taxonomy" id="53633"/>
    <lineage>
        <taxon>Bacteria</taxon>
        <taxon>Bacillati</taxon>
        <taxon>Bacillota</taxon>
        <taxon>Clostridia</taxon>
        <taxon>Eubacteriales</taxon>
        <taxon>Clostridiales Family XVII. Incertae Sedis</taxon>
        <taxon>Sulfobacillus</taxon>
    </lineage>
</organism>
<evidence type="ECO:0000259" key="7">
    <source>
        <dbReference type="Pfam" id="PF00330"/>
    </source>
</evidence>
<dbReference type="SUPFAM" id="SSF53732">
    <property type="entry name" value="Aconitase iron-sulfur domain"/>
    <property type="match status" value="1"/>
</dbReference>
<dbReference type="PANTHER" id="PTHR43822:SF2">
    <property type="entry name" value="HOMOACONITASE, MITOCHONDRIAL"/>
    <property type="match status" value="1"/>
</dbReference>
<comment type="cofactor">
    <cofactor evidence="1">
        <name>[4Fe-4S] cluster</name>
        <dbReference type="ChEBI" id="CHEBI:49883"/>
    </cofactor>
</comment>
<sequence>EFGQNYQLKNPDKFAVFEDHLIYAGGVKKMAPHINKIQILRNLQKDFQKHTGVRDYSAKNGVSPGICHEVARQDFIEPADFILATDSHTCMGGGLNAFCYGVGATEYAALAYFGVAQVKVPESIRFEFGGKLAKNCTAKDIMLYILLNFAKKGLTLNRCMEFGGEGLANLSLDERATLCNMATECSAKTGICEGDEKTTQWLLQQRSNLTKEKLTKKLIKPDKNSFYHGGVHQIDLGKIKPMVAKPSDPTNGALVSELGEIKIDIAYGGSCTAGKFEDFDFYAKVVKENLAKGKRIAKNVQFFIQFGSSKVKKYAIQKGYMKLFQRAGVKVIDPGCGACIGCGPGVSENKEQVVVSAINRNFEGRSGPGKLYLASPLTVASSAFAGKIAMHT</sequence>
<evidence type="ECO:0000256" key="3">
    <source>
        <dbReference type="ARBA" id="ARBA00022723"/>
    </source>
</evidence>
<gene>
    <name evidence="8" type="ORF">JYT19_00520</name>
</gene>
<dbReference type="PRINTS" id="PR00415">
    <property type="entry name" value="ACONITASE"/>
</dbReference>
<evidence type="ECO:0000256" key="6">
    <source>
        <dbReference type="ARBA" id="ARBA00023239"/>
    </source>
</evidence>
<keyword evidence="6" id="KW-0456">Lyase</keyword>
<comment type="caution">
    <text evidence="8">The sequence shown here is derived from an EMBL/GenBank/DDBJ whole genome shotgun (WGS) entry which is preliminary data.</text>
</comment>